<evidence type="ECO:0000313" key="2">
    <source>
        <dbReference type="Proteomes" id="UP001157502"/>
    </source>
</evidence>
<name>A0ACC2G257_DALPE</name>
<organism evidence="1 2">
    <name type="scientific">Dallia pectoralis</name>
    <name type="common">Alaska blackfish</name>
    <dbReference type="NCBI Taxonomy" id="75939"/>
    <lineage>
        <taxon>Eukaryota</taxon>
        <taxon>Metazoa</taxon>
        <taxon>Chordata</taxon>
        <taxon>Craniata</taxon>
        <taxon>Vertebrata</taxon>
        <taxon>Euteleostomi</taxon>
        <taxon>Actinopterygii</taxon>
        <taxon>Neopterygii</taxon>
        <taxon>Teleostei</taxon>
        <taxon>Protacanthopterygii</taxon>
        <taxon>Esociformes</taxon>
        <taxon>Umbridae</taxon>
        <taxon>Dallia</taxon>
    </lineage>
</organism>
<evidence type="ECO:0000313" key="1">
    <source>
        <dbReference type="EMBL" id="KAJ7997678.1"/>
    </source>
</evidence>
<reference evidence="1" key="1">
    <citation type="submission" date="2021-05" db="EMBL/GenBank/DDBJ databases">
        <authorList>
            <person name="Pan Q."/>
            <person name="Jouanno E."/>
            <person name="Zahm M."/>
            <person name="Klopp C."/>
            <person name="Cabau C."/>
            <person name="Louis A."/>
            <person name="Berthelot C."/>
            <person name="Parey E."/>
            <person name="Roest Crollius H."/>
            <person name="Montfort J."/>
            <person name="Robinson-Rechavi M."/>
            <person name="Bouchez O."/>
            <person name="Lampietro C."/>
            <person name="Lopez Roques C."/>
            <person name="Donnadieu C."/>
            <person name="Postlethwait J."/>
            <person name="Bobe J."/>
            <person name="Dillon D."/>
            <person name="Chandos A."/>
            <person name="von Hippel F."/>
            <person name="Guiguen Y."/>
        </authorList>
    </citation>
    <scope>NUCLEOTIDE SEQUENCE</scope>
    <source>
        <strain evidence="1">YG-Jan2019</strain>
    </source>
</reference>
<gene>
    <name evidence="1" type="ORF">DPEC_G00214630</name>
</gene>
<comment type="caution">
    <text evidence="1">The sequence shown here is derived from an EMBL/GenBank/DDBJ whole genome shotgun (WGS) entry which is preliminary data.</text>
</comment>
<proteinExistence type="predicted"/>
<protein>
    <submittedName>
        <fullName evidence="1">Uncharacterized protein</fullName>
    </submittedName>
</protein>
<dbReference type="EMBL" id="CM055745">
    <property type="protein sequence ID" value="KAJ7997678.1"/>
    <property type="molecule type" value="Genomic_DNA"/>
</dbReference>
<dbReference type="Proteomes" id="UP001157502">
    <property type="component" value="Chromosome 18"/>
</dbReference>
<accession>A0ACC2G257</accession>
<sequence>MDIAGPTGDLKYNILQVPNHPNRWASTKEVLVIRPELFPEDLDGFCRNLVTRLDQEELKKSCQIVTRTQPVQWHLSLSRTKHHCTLWNPGQPTDPEVHSAGPSIIPVH</sequence>
<keyword evidence="2" id="KW-1185">Reference proteome</keyword>